<proteinExistence type="predicted"/>
<evidence type="ECO:0000313" key="1">
    <source>
        <dbReference type="EMBL" id="GAI07805.1"/>
    </source>
</evidence>
<name>X1LZF1_9ZZZZ</name>
<sequence>HSFKGIGPGDVTMKLRLAQRGQGEHYHVDVGELPSARTAGSLKERSYGESLDVIVGSGVEPPEAALVNPRFPSAVGANEAWRGTLELRNLGAREGYFFYEWLDLSGIVWVPAGVLDLFWIDWFGPIKFTIRWNVAEWTDADTVVTTIGQHTVTGAGGELRNLVISREYVLDGQDWMGSVQVWNIGDTSGNFRVVFTGDITGTSQIFTLGPMEHSTVYLEDIGPKVFTITAQREVDAVWVDDDSRDAKAYNMVSCMSQPYYIGLKHDGDSSRCIGRLEIGDHVFPTSSNVTSYNLAEGKPYWTQMRYMGMPGDGHVIVWLPQHNFPNLIPAYRYRHPHPPE</sequence>
<reference evidence="1" key="1">
    <citation type="journal article" date="2014" name="Front. Microbiol.">
        <title>High frequency of phylogenetically diverse reductive dehalogenase-homologous genes in deep subseafloor sedimentary metagenomes.</title>
        <authorList>
            <person name="Kawai M."/>
            <person name="Futagami T."/>
            <person name="Toyoda A."/>
            <person name="Takaki Y."/>
            <person name="Nishi S."/>
            <person name="Hori S."/>
            <person name="Arai W."/>
            <person name="Tsubouchi T."/>
            <person name="Morono Y."/>
            <person name="Uchiyama I."/>
            <person name="Ito T."/>
            <person name="Fujiyama A."/>
            <person name="Inagaki F."/>
            <person name="Takami H."/>
        </authorList>
    </citation>
    <scope>NUCLEOTIDE SEQUENCE</scope>
    <source>
        <strain evidence="1">Expedition CK06-06</strain>
    </source>
</reference>
<comment type="caution">
    <text evidence="1">The sequence shown here is derived from an EMBL/GenBank/DDBJ whole genome shotgun (WGS) entry which is preliminary data.</text>
</comment>
<organism evidence="1">
    <name type="scientific">marine sediment metagenome</name>
    <dbReference type="NCBI Taxonomy" id="412755"/>
    <lineage>
        <taxon>unclassified sequences</taxon>
        <taxon>metagenomes</taxon>
        <taxon>ecological metagenomes</taxon>
    </lineage>
</organism>
<protein>
    <submittedName>
        <fullName evidence="1">Uncharacterized protein</fullName>
    </submittedName>
</protein>
<accession>X1LZF1</accession>
<gene>
    <name evidence="1" type="ORF">S06H3_12439</name>
</gene>
<dbReference type="AlphaFoldDB" id="X1LZF1"/>
<dbReference type="EMBL" id="BARV01006086">
    <property type="protein sequence ID" value="GAI07805.1"/>
    <property type="molecule type" value="Genomic_DNA"/>
</dbReference>
<feature type="non-terminal residue" evidence="1">
    <location>
        <position position="1"/>
    </location>
</feature>